<dbReference type="PANTHER" id="PTHR21198">
    <property type="entry name" value="GLUTAMATE RACEMASE"/>
    <property type="match status" value="1"/>
</dbReference>
<organism evidence="3">
    <name type="scientific">uncultured Thiotrichaceae bacterium</name>
    <dbReference type="NCBI Taxonomy" id="298394"/>
    <lineage>
        <taxon>Bacteria</taxon>
        <taxon>Pseudomonadati</taxon>
        <taxon>Pseudomonadota</taxon>
        <taxon>Gammaproteobacteria</taxon>
        <taxon>Thiotrichales</taxon>
        <taxon>Thiotrichaceae</taxon>
        <taxon>environmental samples</taxon>
    </lineage>
</organism>
<keyword evidence="2 3" id="KW-0413">Isomerase</keyword>
<dbReference type="PANTHER" id="PTHR21198:SF7">
    <property type="entry name" value="ASPARTATE-GLUTAMATE RACEMASE FAMILY"/>
    <property type="match status" value="1"/>
</dbReference>
<dbReference type="InterPro" id="IPR015942">
    <property type="entry name" value="Asp/Glu/hydantoin_racemase"/>
</dbReference>
<comment type="similarity">
    <text evidence="1">Belongs to the aspartate/glutamate racemases family.</text>
</comment>
<reference evidence="3" key="1">
    <citation type="submission" date="2020-01" db="EMBL/GenBank/DDBJ databases">
        <authorList>
            <person name="Meier V. D."/>
            <person name="Meier V D."/>
        </authorList>
    </citation>
    <scope>NUCLEOTIDE SEQUENCE</scope>
    <source>
        <strain evidence="3">HLG_WM_MAG_09</strain>
    </source>
</reference>
<sequence>MHKTVGVIGGMGPDATVELMQRVIAATPAEDDADHIHMLVDNNPKIPSRLKALLDGGGENPGPVIAQMAQQLEQAGVDFLVIPCNTAHYYHRYAQEAVDIPVWHLIQLSLQNIKAHYPVKRVGLLASSAVQKIELFEPFFAEADLELVYPGADTQVVIMQVIRAVKAGALTDELLSEYNRCVAGMDGVDAYLLGCSELSVLLNRHQQELPVVDALQVLADGIVAECVG</sequence>
<dbReference type="SUPFAM" id="SSF53681">
    <property type="entry name" value="Aspartate/glutamate racemase"/>
    <property type="match status" value="2"/>
</dbReference>
<evidence type="ECO:0000313" key="3">
    <source>
        <dbReference type="EMBL" id="CAA6806164.1"/>
    </source>
</evidence>
<dbReference type="Pfam" id="PF01177">
    <property type="entry name" value="Asp_Glu_race"/>
    <property type="match status" value="1"/>
</dbReference>
<evidence type="ECO:0000256" key="1">
    <source>
        <dbReference type="ARBA" id="ARBA00007847"/>
    </source>
</evidence>
<dbReference type="InterPro" id="IPR004380">
    <property type="entry name" value="Asp_race"/>
</dbReference>
<protein>
    <submittedName>
        <fullName evidence="3">Aspartate racemase (EC)</fullName>
        <ecNumber evidence="3">5.1.1.13</ecNumber>
    </submittedName>
</protein>
<dbReference type="GO" id="GO:0047689">
    <property type="term" value="F:aspartate racemase activity"/>
    <property type="evidence" value="ECO:0007669"/>
    <property type="project" value="UniProtKB-EC"/>
</dbReference>
<dbReference type="InterPro" id="IPR018187">
    <property type="entry name" value="Asp/Glu_racemase_AS_1"/>
</dbReference>
<accession>A0A6S6SSE5</accession>
<dbReference type="AlphaFoldDB" id="A0A6S6SSE5"/>
<dbReference type="EC" id="5.1.1.13" evidence="3"/>
<proteinExistence type="inferred from homology"/>
<dbReference type="Gene3D" id="3.40.50.1860">
    <property type="match status" value="2"/>
</dbReference>
<name>A0A6S6SSE5_9GAMM</name>
<dbReference type="InterPro" id="IPR001920">
    <property type="entry name" value="Asp/Glu_race"/>
</dbReference>
<dbReference type="EMBL" id="CACVAT010000092">
    <property type="protein sequence ID" value="CAA6806164.1"/>
    <property type="molecule type" value="Genomic_DNA"/>
</dbReference>
<evidence type="ECO:0000256" key="2">
    <source>
        <dbReference type="ARBA" id="ARBA00023235"/>
    </source>
</evidence>
<gene>
    <name evidence="3" type="ORF">HELGO_WM30931</name>
</gene>
<dbReference type="PROSITE" id="PS00923">
    <property type="entry name" value="ASP_GLU_RACEMASE_1"/>
    <property type="match status" value="1"/>
</dbReference>
<dbReference type="NCBIfam" id="TIGR00035">
    <property type="entry name" value="asp_race"/>
    <property type="match status" value="1"/>
</dbReference>